<dbReference type="EnsemblPlants" id="AVESA.00010b.r2.7CG0659140.1">
    <property type="protein sequence ID" value="AVESA.00010b.r2.7CG0659140.1.CDS"/>
    <property type="gene ID" value="AVESA.00010b.r2.7CG0659140"/>
</dbReference>
<accession>A0ACD5ZTM1</accession>
<organism evidence="1 2">
    <name type="scientific">Avena sativa</name>
    <name type="common">Oat</name>
    <dbReference type="NCBI Taxonomy" id="4498"/>
    <lineage>
        <taxon>Eukaryota</taxon>
        <taxon>Viridiplantae</taxon>
        <taxon>Streptophyta</taxon>
        <taxon>Embryophyta</taxon>
        <taxon>Tracheophyta</taxon>
        <taxon>Spermatophyta</taxon>
        <taxon>Magnoliopsida</taxon>
        <taxon>Liliopsida</taxon>
        <taxon>Poales</taxon>
        <taxon>Poaceae</taxon>
        <taxon>BOP clade</taxon>
        <taxon>Pooideae</taxon>
        <taxon>Poodae</taxon>
        <taxon>Poeae</taxon>
        <taxon>Poeae Chloroplast Group 1 (Aveneae type)</taxon>
        <taxon>Aveninae</taxon>
        <taxon>Avena</taxon>
    </lineage>
</organism>
<evidence type="ECO:0000313" key="1">
    <source>
        <dbReference type="EnsemblPlants" id="AVESA.00010b.r2.7CG0659140.1.CDS"/>
    </source>
</evidence>
<name>A0ACD5ZTM1_AVESA</name>
<protein>
    <submittedName>
        <fullName evidence="1">Uncharacterized protein</fullName>
    </submittedName>
</protein>
<reference evidence="1" key="2">
    <citation type="submission" date="2025-09" db="UniProtKB">
        <authorList>
            <consortium name="EnsemblPlants"/>
        </authorList>
    </citation>
    <scope>IDENTIFICATION</scope>
</reference>
<reference evidence="1" key="1">
    <citation type="submission" date="2021-05" db="EMBL/GenBank/DDBJ databases">
        <authorList>
            <person name="Scholz U."/>
            <person name="Mascher M."/>
            <person name="Fiebig A."/>
        </authorList>
    </citation>
    <scope>NUCLEOTIDE SEQUENCE [LARGE SCALE GENOMIC DNA]</scope>
</reference>
<evidence type="ECO:0000313" key="2">
    <source>
        <dbReference type="Proteomes" id="UP001732700"/>
    </source>
</evidence>
<dbReference type="Proteomes" id="UP001732700">
    <property type="component" value="Chromosome 7C"/>
</dbReference>
<sequence length="567" mass="62936">MGARVVSLVCLFNRILSILQIWFSSLRRNFGLWTIMWRKTREAEERKYFMRCIELMEEDLEEDGTFTKELPRPKIVKHHDLLGKLWGWERLLPRGASVNWSQYSTYLEEYHRQNADAVSSIDALAQTCLDSEEQLVFEYKIQTKSESLTVRKLIVLSCLIHQRVRSSIRTGCSFSHVSGAALLCIAKEADLTCQLLRLGADLVDDYLIGQGREIRACALALMNCTPDSSVASAAVMLGMAKEAEILCAWMSKTNEPVDFDEDDPIPDEILNCHRIRHRTMDIMVKILEESSPAANAAASLNVDKEGPASRNGPGGDRDGITADGAANTTGGGISDVLDSHHKEKTAGGDKRKLEKEDLLEKLWGLLLVLANQNPEDSQFANSSYIGAALAKSCLKMEEELLSEWKTRVERTLPVSTIIQSALIKELALSKTCSAGGELSAPSDVAFVCIANEAELMCELLKQGAKPFDDMIKQSSVIRVCALGLANLRGHRSIAPAAAMLGLAKEAKKMCDWIKREKKLGTFSLCEPHDLEECRLIRIKALDVMTRILDHSSFPCPKMRDDDATACD</sequence>
<keyword evidence="2" id="KW-1185">Reference proteome</keyword>
<proteinExistence type="predicted"/>